<dbReference type="InterPro" id="IPR058245">
    <property type="entry name" value="NreC/VraR/RcsB-like_REC"/>
</dbReference>
<evidence type="ECO:0000256" key="2">
    <source>
        <dbReference type="ARBA" id="ARBA00023125"/>
    </source>
</evidence>
<dbReference type="CDD" id="cd06170">
    <property type="entry name" value="LuxR_C_like"/>
    <property type="match status" value="1"/>
</dbReference>
<dbReference type="Gene3D" id="3.40.50.2300">
    <property type="match status" value="1"/>
</dbReference>
<dbReference type="InterPro" id="IPR001789">
    <property type="entry name" value="Sig_transdc_resp-reg_receiver"/>
</dbReference>
<feature type="domain" description="HTH luxR-type" evidence="4">
    <location>
        <begin position="142"/>
        <end position="207"/>
    </location>
</feature>
<dbReference type="GO" id="GO:0003677">
    <property type="term" value="F:DNA binding"/>
    <property type="evidence" value="ECO:0007669"/>
    <property type="project" value="UniProtKB-KW"/>
</dbReference>
<dbReference type="GO" id="GO:0006355">
    <property type="term" value="P:regulation of DNA-templated transcription"/>
    <property type="evidence" value="ECO:0007669"/>
    <property type="project" value="InterPro"/>
</dbReference>
<evidence type="ECO:0000256" key="1">
    <source>
        <dbReference type="ARBA" id="ARBA00022553"/>
    </source>
</evidence>
<evidence type="ECO:0000313" key="7">
    <source>
        <dbReference type="Proteomes" id="UP000540519"/>
    </source>
</evidence>
<evidence type="ECO:0000259" key="4">
    <source>
        <dbReference type="PROSITE" id="PS50043"/>
    </source>
</evidence>
<dbReference type="PANTHER" id="PTHR45566:SF2">
    <property type="entry name" value="NARL SUBFAMILY"/>
    <property type="match status" value="1"/>
</dbReference>
<keyword evidence="1" id="KW-0597">Phosphoprotein</keyword>
<evidence type="ECO:0000259" key="5">
    <source>
        <dbReference type="PROSITE" id="PS50110"/>
    </source>
</evidence>
<comment type="caution">
    <text evidence="6">The sequence shown here is derived from an EMBL/GenBank/DDBJ whole genome shotgun (WGS) entry which is preliminary data.</text>
</comment>
<dbReference type="InterPro" id="IPR051015">
    <property type="entry name" value="EvgA-like"/>
</dbReference>
<dbReference type="InterPro" id="IPR016032">
    <property type="entry name" value="Sig_transdc_resp-reg_C-effctor"/>
</dbReference>
<organism evidence="6 7">
    <name type="scientific">Zobellia amurskyensis</name>
    <dbReference type="NCBI Taxonomy" id="248905"/>
    <lineage>
        <taxon>Bacteria</taxon>
        <taxon>Pseudomonadati</taxon>
        <taxon>Bacteroidota</taxon>
        <taxon>Flavobacteriia</taxon>
        <taxon>Flavobacteriales</taxon>
        <taxon>Flavobacteriaceae</taxon>
        <taxon>Zobellia</taxon>
    </lineage>
</organism>
<dbReference type="EMBL" id="RCNR01000053">
    <property type="protein sequence ID" value="MUH37820.1"/>
    <property type="molecule type" value="Genomic_DNA"/>
</dbReference>
<dbReference type="SMART" id="SM00421">
    <property type="entry name" value="HTH_LUXR"/>
    <property type="match status" value="1"/>
</dbReference>
<keyword evidence="2 6" id="KW-0238">DNA-binding</keyword>
<dbReference type="RefSeq" id="WP_038232606.1">
    <property type="nucleotide sequence ID" value="NZ_RCNR01000053.1"/>
</dbReference>
<dbReference type="CDD" id="cd17535">
    <property type="entry name" value="REC_NarL-like"/>
    <property type="match status" value="1"/>
</dbReference>
<dbReference type="SMART" id="SM00448">
    <property type="entry name" value="REC"/>
    <property type="match status" value="1"/>
</dbReference>
<dbReference type="PROSITE" id="PS50043">
    <property type="entry name" value="HTH_LUXR_2"/>
    <property type="match status" value="1"/>
</dbReference>
<name>A0A7X3D3L6_9FLAO</name>
<evidence type="ECO:0000313" key="6">
    <source>
        <dbReference type="EMBL" id="MUH37820.1"/>
    </source>
</evidence>
<comment type="caution">
    <text evidence="3">Lacks conserved residue(s) required for the propagation of feature annotation.</text>
</comment>
<protein>
    <submittedName>
        <fullName evidence="6">DNA-binding response regulator</fullName>
    </submittedName>
</protein>
<feature type="domain" description="Response regulatory" evidence="5">
    <location>
        <begin position="7"/>
        <end position="123"/>
    </location>
</feature>
<dbReference type="GO" id="GO:0000160">
    <property type="term" value="P:phosphorelay signal transduction system"/>
    <property type="evidence" value="ECO:0007669"/>
    <property type="project" value="InterPro"/>
</dbReference>
<dbReference type="InterPro" id="IPR011006">
    <property type="entry name" value="CheY-like_superfamily"/>
</dbReference>
<sequence>METNILKIIVIDNDVTSHESYETYFDSYLEYSLKGIYASVKDALADYDAISPDIIFSEVSLPEINGIEGIRLFRKKDPKVKIIMLSAQNNFDLVKKAFKNTANGYLSKPVTERALYNALDSIKSEGATMSNDIISQIISKFQRKSNEFFSERENQVIDYLSQGATYKTIAEKLFVTASAINFHVQNIYLKLDVNSKSEALRKLQELEYSNALV</sequence>
<dbReference type="SUPFAM" id="SSF46894">
    <property type="entry name" value="C-terminal effector domain of the bipartite response regulators"/>
    <property type="match status" value="1"/>
</dbReference>
<dbReference type="PANTHER" id="PTHR45566">
    <property type="entry name" value="HTH-TYPE TRANSCRIPTIONAL REGULATOR YHJB-RELATED"/>
    <property type="match status" value="1"/>
</dbReference>
<proteinExistence type="predicted"/>
<accession>A0A7X3D3L6</accession>
<gene>
    <name evidence="6" type="ORF">D9O36_18360</name>
</gene>
<dbReference type="PROSITE" id="PS50110">
    <property type="entry name" value="RESPONSE_REGULATORY"/>
    <property type="match status" value="1"/>
</dbReference>
<dbReference type="SUPFAM" id="SSF52172">
    <property type="entry name" value="CheY-like"/>
    <property type="match status" value="1"/>
</dbReference>
<dbReference type="AlphaFoldDB" id="A0A7X3D3L6"/>
<keyword evidence="7" id="KW-1185">Reference proteome</keyword>
<dbReference type="OrthoDB" id="9797341at2"/>
<evidence type="ECO:0000256" key="3">
    <source>
        <dbReference type="PROSITE-ProRule" id="PRU00169"/>
    </source>
</evidence>
<dbReference type="InterPro" id="IPR000792">
    <property type="entry name" value="Tscrpt_reg_LuxR_C"/>
</dbReference>
<dbReference type="PRINTS" id="PR00038">
    <property type="entry name" value="HTHLUXR"/>
</dbReference>
<dbReference type="Proteomes" id="UP000540519">
    <property type="component" value="Unassembled WGS sequence"/>
</dbReference>
<reference evidence="6 7" key="1">
    <citation type="journal article" date="2019" name="Mar. Drugs">
        <title>Comparative Genomics and CAZyme Genome Repertoires of Marine Zobellia amurskyensis KMM 3526(T) and Zobellia laminariae KMM 3676(T).</title>
        <authorList>
            <person name="Chernysheva N."/>
            <person name="Bystritskaya E."/>
            <person name="Stenkova A."/>
            <person name="Golovkin I."/>
            <person name="Nedashkovskaya O."/>
            <person name="Isaeva M."/>
        </authorList>
    </citation>
    <scope>NUCLEOTIDE SEQUENCE [LARGE SCALE GENOMIC DNA]</scope>
    <source>
        <strain evidence="6 7">KMM 3526</strain>
    </source>
</reference>
<dbReference type="Pfam" id="PF00196">
    <property type="entry name" value="GerE"/>
    <property type="match status" value="1"/>
</dbReference>
<dbReference type="Pfam" id="PF00072">
    <property type="entry name" value="Response_reg"/>
    <property type="match status" value="1"/>
</dbReference>